<evidence type="ECO:0008006" key="3">
    <source>
        <dbReference type="Google" id="ProtNLM"/>
    </source>
</evidence>
<name>A0A4C1WRZ8_EUMVA</name>
<gene>
    <name evidence="1" type="ORF">EVAR_46524_1</name>
</gene>
<dbReference type="STRING" id="151549.A0A4C1WRZ8"/>
<keyword evidence="2" id="KW-1185">Reference proteome</keyword>
<evidence type="ECO:0000313" key="2">
    <source>
        <dbReference type="Proteomes" id="UP000299102"/>
    </source>
</evidence>
<protein>
    <recommendedName>
        <fullName evidence="3">Histone-lysine N-methyltransferase SETMAR</fullName>
    </recommendedName>
</protein>
<dbReference type="AlphaFoldDB" id="A0A4C1WRZ8"/>
<dbReference type="EMBL" id="BGZK01000640">
    <property type="protein sequence ID" value="GBP54158.1"/>
    <property type="molecule type" value="Genomic_DNA"/>
</dbReference>
<evidence type="ECO:0000313" key="1">
    <source>
        <dbReference type="EMBL" id="GBP54158.1"/>
    </source>
</evidence>
<sequence>MFRSLATVCSWFNKFKRGHTNLTDDLRMRCPSTATTEDNISALRLMKETERKVTYQQIHTSLGIGKSQVDKILHERLAVRKLYTRWIPRNLTEAQKLCRINKCREMMQRLVGGDSNAAYDIVTDGKN</sequence>
<dbReference type="PANTHER" id="PTHR46060:SF1">
    <property type="entry name" value="MARINER MOS1 TRANSPOSASE-LIKE PROTEIN"/>
    <property type="match status" value="1"/>
</dbReference>
<dbReference type="PANTHER" id="PTHR46060">
    <property type="entry name" value="MARINER MOS1 TRANSPOSASE-LIKE PROTEIN"/>
    <property type="match status" value="1"/>
</dbReference>
<comment type="caution">
    <text evidence="1">The sequence shown here is derived from an EMBL/GenBank/DDBJ whole genome shotgun (WGS) entry which is preliminary data.</text>
</comment>
<dbReference type="InterPro" id="IPR052709">
    <property type="entry name" value="Transposase-MT_Hybrid"/>
</dbReference>
<accession>A0A4C1WRZ8</accession>
<organism evidence="1 2">
    <name type="scientific">Eumeta variegata</name>
    <name type="common">Bagworm moth</name>
    <name type="synonym">Eumeta japonica</name>
    <dbReference type="NCBI Taxonomy" id="151549"/>
    <lineage>
        <taxon>Eukaryota</taxon>
        <taxon>Metazoa</taxon>
        <taxon>Ecdysozoa</taxon>
        <taxon>Arthropoda</taxon>
        <taxon>Hexapoda</taxon>
        <taxon>Insecta</taxon>
        <taxon>Pterygota</taxon>
        <taxon>Neoptera</taxon>
        <taxon>Endopterygota</taxon>
        <taxon>Lepidoptera</taxon>
        <taxon>Glossata</taxon>
        <taxon>Ditrysia</taxon>
        <taxon>Tineoidea</taxon>
        <taxon>Psychidae</taxon>
        <taxon>Oiketicinae</taxon>
        <taxon>Eumeta</taxon>
    </lineage>
</organism>
<proteinExistence type="predicted"/>
<dbReference type="Proteomes" id="UP000299102">
    <property type="component" value="Unassembled WGS sequence"/>
</dbReference>
<dbReference type="OrthoDB" id="10017160at2759"/>
<reference evidence="1 2" key="1">
    <citation type="journal article" date="2019" name="Commun. Biol.">
        <title>The bagworm genome reveals a unique fibroin gene that provides high tensile strength.</title>
        <authorList>
            <person name="Kono N."/>
            <person name="Nakamura H."/>
            <person name="Ohtoshi R."/>
            <person name="Tomita M."/>
            <person name="Numata K."/>
            <person name="Arakawa K."/>
        </authorList>
    </citation>
    <scope>NUCLEOTIDE SEQUENCE [LARGE SCALE GENOMIC DNA]</scope>
</reference>